<proteinExistence type="predicted"/>
<organism evidence="1">
    <name type="scientific">Dictyoglomus thermophilum</name>
    <dbReference type="NCBI Taxonomy" id="14"/>
    <lineage>
        <taxon>Bacteria</taxon>
        <taxon>Pseudomonadati</taxon>
        <taxon>Dictyoglomota</taxon>
        <taxon>Dictyoglomia</taxon>
        <taxon>Dictyoglomales</taxon>
        <taxon>Dictyoglomaceae</taxon>
        <taxon>Dictyoglomus</taxon>
    </lineage>
</organism>
<dbReference type="AlphaFoldDB" id="A0A7C3MJP1"/>
<accession>A0A7C3MJP1</accession>
<sequence>MRKIIIISLSFIILFSLTYAYEWGKMEISTEVNSSYGQDFNISFERWWSDNLGLGSSILYNTLNKEINYHLFIQSPHLKIVSGLFYPSLNLFTNNLRLNGYQLSLYLGNNEIFYLSGKGSKTFEDLPSLTHLEPNIPLKILGWSTTFSNNNYLTLFILSLNKNNTENYMADILFVRKIHLPLGFLLLAQETNLYLKDSNLNFSVLFNGEINIGSLGIRGFIGYLNGNTLSLSSLDEGDLGFKLSLALPLSSKIFPEYSIGYFYNTKDNEHKIDLGIKAQWNVTNNLNVEGLVRYLINLSGKNYIFTKLALNFPALEGAMWNSLYIKHELKEDSENTSLGMKISYQF</sequence>
<name>A0A7C3MJP1_DICTH</name>
<protein>
    <submittedName>
        <fullName evidence="1">Uncharacterized protein</fullName>
    </submittedName>
</protein>
<comment type="caution">
    <text evidence="1">The sequence shown here is derived from an EMBL/GenBank/DDBJ whole genome shotgun (WGS) entry which is preliminary data.</text>
</comment>
<evidence type="ECO:0000313" key="1">
    <source>
        <dbReference type="EMBL" id="HFX13633.1"/>
    </source>
</evidence>
<dbReference type="EMBL" id="DTIN01000015">
    <property type="protein sequence ID" value="HFX13633.1"/>
    <property type="molecule type" value="Genomic_DNA"/>
</dbReference>
<reference evidence="1" key="1">
    <citation type="journal article" date="2020" name="mSystems">
        <title>Genome- and Community-Level Interaction Insights into Carbon Utilization and Element Cycling Functions of Hydrothermarchaeota in Hydrothermal Sediment.</title>
        <authorList>
            <person name="Zhou Z."/>
            <person name="Liu Y."/>
            <person name="Xu W."/>
            <person name="Pan J."/>
            <person name="Luo Z.H."/>
            <person name="Li M."/>
        </authorList>
    </citation>
    <scope>NUCLEOTIDE SEQUENCE [LARGE SCALE GENOMIC DNA]</scope>
    <source>
        <strain evidence="1">SpSt-81</strain>
    </source>
</reference>
<gene>
    <name evidence="1" type="ORF">ENW00_05685</name>
</gene>